<keyword evidence="2" id="KW-1185">Reference proteome</keyword>
<dbReference type="RefSeq" id="WP_028386765.1">
    <property type="nucleotide sequence ID" value="NZ_CAAAHN010000008.1"/>
</dbReference>
<dbReference type="STRING" id="45065.Lgee_0407"/>
<sequence>MKILKSMMFTALAVCSSFSQANSTTPLYNLSTLVDMSTNSEFARANCPVSNGNHTCNVAGSTRDILGNIYVTMVVPKGQIFKITPAGKTSLYATLDIGSDDPAAIDNNNVAFRVTMDALANMYVSFRSVDTTQNPTDMNGVWVVPAGGGHCALDSSNTCKKLFPAIGQTTNPVLRFVDGVTLDGFGNLYLADAQMGNVWKINLFSKNGALWAGTDAGSSPNFLAGNPIDILLGSPLSGRGFGVVGLDYDKLKNVLYATNFDTGSVIAVPVKLNGSAGKQSVSLNLSAEDRQLEAIQIVDDLFNVHGRKLVVANTLSGFIGFSKFVGCQQNIPGFCPAPFVQPSNGQQLLSANLDAPGGLNFQPLINNPELQAPASVINGVLRSQTLYINALGQLDGSGSKILKATPVR</sequence>
<protein>
    <submittedName>
        <fullName evidence="1">Uncharacterized protein</fullName>
    </submittedName>
</protein>
<name>A0A0W0U817_9GAMM</name>
<dbReference type="OrthoDB" id="241638at2"/>
<organism evidence="1 2">
    <name type="scientific">Legionella geestiana</name>
    <dbReference type="NCBI Taxonomy" id="45065"/>
    <lineage>
        <taxon>Bacteria</taxon>
        <taxon>Pseudomonadati</taxon>
        <taxon>Pseudomonadota</taxon>
        <taxon>Gammaproteobacteria</taxon>
        <taxon>Legionellales</taxon>
        <taxon>Legionellaceae</taxon>
        <taxon>Legionella</taxon>
    </lineage>
</organism>
<evidence type="ECO:0000313" key="2">
    <source>
        <dbReference type="Proteomes" id="UP000054785"/>
    </source>
</evidence>
<dbReference type="SUPFAM" id="SSF63829">
    <property type="entry name" value="Calcium-dependent phosphotriesterase"/>
    <property type="match status" value="1"/>
</dbReference>
<accession>A0A0W0U817</accession>
<reference evidence="1 2" key="1">
    <citation type="submission" date="2015-11" db="EMBL/GenBank/DDBJ databases">
        <title>Genomic analysis of 38 Legionella species identifies large and diverse effector repertoires.</title>
        <authorList>
            <person name="Burstein D."/>
            <person name="Amaro F."/>
            <person name="Zusman T."/>
            <person name="Lifshitz Z."/>
            <person name="Cohen O."/>
            <person name="Gilbert J.A."/>
            <person name="Pupko T."/>
            <person name="Shuman H.A."/>
            <person name="Segal G."/>
        </authorList>
    </citation>
    <scope>NUCLEOTIDE SEQUENCE [LARGE SCALE GENOMIC DNA]</scope>
    <source>
        <strain evidence="1 2">ATCC 49504</strain>
    </source>
</reference>
<dbReference type="AlphaFoldDB" id="A0A0W0U817"/>
<gene>
    <name evidence="1" type="ORF">Lgee_0407</name>
</gene>
<comment type="caution">
    <text evidence="1">The sequence shown here is derived from an EMBL/GenBank/DDBJ whole genome shotgun (WGS) entry which is preliminary data.</text>
</comment>
<proteinExistence type="predicted"/>
<dbReference type="Gene3D" id="2.120.10.30">
    <property type="entry name" value="TolB, C-terminal domain"/>
    <property type="match status" value="1"/>
</dbReference>
<dbReference type="EMBL" id="LNYC01000008">
    <property type="protein sequence ID" value="KTD03957.1"/>
    <property type="molecule type" value="Genomic_DNA"/>
</dbReference>
<evidence type="ECO:0000313" key="1">
    <source>
        <dbReference type="EMBL" id="KTD03957.1"/>
    </source>
</evidence>
<dbReference type="Proteomes" id="UP000054785">
    <property type="component" value="Unassembled WGS sequence"/>
</dbReference>
<dbReference type="PATRIC" id="fig|45065.4.peg.434"/>
<dbReference type="InterPro" id="IPR011042">
    <property type="entry name" value="6-blade_b-propeller_TolB-like"/>
</dbReference>